<dbReference type="AlphaFoldDB" id="A0A501PMA1"/>
<dbReference type="Pfam" id="PF00294">
    <property type="entry name" value="PfkB"/>
    <property type="match status" value="1"/>
</dbReference>
<evidence type="ECO:0000256" key="2">
    <source>
        <dbReference type="ARBA" id="ARBA00022777"/>
    </source>
</evidence>
<dbReference type="CDD" id="cd01942">
    <property type="entry name" value="ribokinase_group_A"/>
    <property type="match status" value="1"/>
</dbReference>
<keyword evidence="1" id="KW-0808">Transferase</keyword>
<reference evidence="5" key="1">
    <citation type="submission" date="2019-06" db="EMBL/GenBank/DDBJ databases">
        <title>The complete genome of Emcibacter congregatus ZYLT.</title>
        <authorList>
            <person name="Zhao Z."/>
        </authorList>
    </citation>
    <scope>NUCLEOTIDE SEQUENCE [LARGE SCALE GENOMIC DNA]</scope>
    <source>
        <strain evidence="5">MCCC 1A06723</strain>
    </source>
</reference>
<evidence type="ECO:0000256" key="1">
    <source>
        <dbReference type="ARBA" id="ARBA00022679"/>
    </source>
</evidence>
<evidence type="ECO:0000259" key="3">
    <source>
        <dbReference type="Pfam" id="PF00294"/>
    </source>
</evidence>
<dbReference type="RefSeq" id="WP_139939144.1">
    <property type="nucleotide sequence ID" value="NZ_JBHSYP010000003.1"/>
</dbReference>
<dbReference type="PANTHER" id="PTHR10584:SF166">
    <property type="entry name" value="RIBOKINASE"/>
    <property type="match status" value="1"/>
</dbReference>
<feature type="domain" description="Carbohydrate kinase PfkB" evidence="3">
    <location>
        <begin position="41"/>
        <end position="296"/>
    </location>
</feature>
<accession>A0A501PMA1</accession>
<protein>
    <submittedName>
        <fullName evidence="4">Carbohydrate kinase family protein</fullName>
    </submittedName>
</protein>
<evidence type="ECO:0000313" key="4">
    <source>
        <dbReference type="EMBL" id="TPD61629.1"/>
    </source>
</evidence>
<dbReference type="GO" id="GO:0016301">
    <property type="term" value="F:kinase activity"/>
    <property type="evidence" value="ECO:0007669"/>
    <property type="project" value="UniProtKB-KW"/>
</dbReference>
<dbReference type="Proteomes" id="UP000319148">
    <property type="component" value="Unassembled WGS sequence"/>
</dbReference>
<name>A0A501PMA1_9PROT</name>
<comment type="caution">
    <text evidence="4">The sequence shown here is derived from an EMBL/GenBank/DDBJ whole genome shotgun (WGS) entry which is preliminary data.</text>
</comment>
<keyword evidence="2 4" id="KW-0418">Kinase</keyword>
<dbReference type="SUPFAM" id="SSF53613">
    <property type="entry name" value="Ribokinase-like"/>
    <property type="match status" value="1"/>
</dbReference>
<sequence length="317" mass="35750">MKLDRNGKILVCGSIAYNTTMVFDGLFREYILPADLKMLNVDFKAADMRRDFGGSAGNICYNLNLLGLRGFPVAAVGRDFGDYRRWMAEHNIPADYILEIEDGYTCRKHVITDMDNNRISDFHAGAMEHCREITIRKDIDIALGVVAPDSYEAMQNHTKQLSHQNVPLLLDPGEQVSVLDGTDLMWLMEHSRWMVLNEGDWQMFARKTNMRIDVATEMLDALIITNGIEGSVIHTRDNRFNIPAVPTEDPVDSTGCGDAYRAGIIFGLMMGHDWPTTGRIASLMATRTISHQGPQNHRVTLKQLREHFASQFMITLG</sequence>
<dbReference type="InterPro" id="IPR011611">
    <property type="entry name" value="PfkB_dom"/>
</dbReference>
<dbReference type="Gene3D" id="3.40.1190.20">
    <property type="match status" value="1"/>
</dbReference>
<gene>
    <name evidence="4" type="ORF">FIV46_05315</name>
</gene>
<proteinExistence type="predicted"/>
<keyword evidence="5" id="KW-1185">Reference proteome</keyword>
<dbReference type="InterPro" id="IPR029056">
    <property type="entry name" value="Ribokinase-like"/>
</dbReference>
<dbReference type="PANTHER" id="PTHR10584">
    <property type="entry name" value="SUGAR KINASE"/>
    <property type="match status" value="1"/>
</dbReference>
<organism evidence="4 5">
    <name type="scientific">Emcibacter nanhaiensis</name>
    <dbReference type="NCBI Taxonomy" id="1505037"/>
    <lineage>
        <taxon>Bacteria</taxon>
        <taxon>Pseudomonadati</taxon>
        <taxon>Pseudomonadota</taxon>
        <taxon>Alphaproteobacteria</taxon>
        <taxon>Emcibacterales</taxon>
        <taxon>Emcibacteraceae</taxon>
        <taxon>Emcibacter</taxon>
    </lineage>
</organism>
<dbReference type="OrthoDB" id="9792663at2"/>
<dbReference type="EMBL" id="VFIY01000005">
    <property type="protein sequence ID" value="TPD61629.1"/>
    <property type="molecule type" value="Genomic_DNA"/>
</dbReference>
<evidence type="ECO:0000313" key="5">
    <source>
        <dbReference type="Proteomes" id="UP000319148"/>
    </source>
</evidence>